<feature type="repeat" description="TPR" evidence="3">
    <location>
        <begin position="390"/>
        <end position="423"/>
    </location>
</feature>
<keyword evidence="4" id="KW-0547">Nucleotide-binding</keyword>
<evidence type="ECO:0000313" key="9">
    <source>
        <dbReference type="Proteomes" id="UP000500857"/>
    </source>
</evidence>
<keyword evidence="2 3" id="KW-0802">TPR repeat</keyword>
<accession>A0A6H1U3U4</accession>
<feature type="compositionally biased region" description="Pro residues" evidence="5">
    <location>
        <begin position="290"/>
        <end position="301"/>
    </location>
</feature>
<dbReference type="RefSeq" id="WP_168570967.1">
    <property type="nucleotide sequence ID" value="NZ_CP051167.1"/>
</dbReference>
<keyword evidence="6" id="KW-0812">Transmembrane</keyword>
<dbReference type="CDD" id="cd14014">
    <property type="entry name" value="STKc_PknB_like"/>
    <property type="match status" value="1"/>
</dbReference>
<dbReference type="InterPro" id="IPR000719">
    <property type="entry name" value="Prot_kinase_dom"/>
</dbReference>
<evidence type="ECO:0000256" key="2">
    <source>
        <dbReference type="ARBA" id="ARBA00022803"/>
    </source>
</evidence>
<feature type="repeat" description="TPR" evidence="3">
    <location>
        <begin position="527"/>
        <end position="560"/>
    </location>
</feature>
<dbReference type="Proteomes" id="UP000500857">
    <property type="component" value="Chromosome"/>
</dbReference>
<evidence type="ECO:0000256" key="5">
    <source>
        <dbReference type="SAM" id="MobiDB-lite"/>
    </source>
</evidence>
<dbReference type="InterPro" id="IPR017441">
    <property type="entry name" value="Protein_kinase_ATP_BS"/>
</dbReference>
<feature type="region of interest" description="Disordered" evidence="5">
    <location>
        <begin position="285"/>
        <end position="320"/>
    </location>
</feature>
<proteinExistence type="predicted"/>
<feature type="repeat" description="TPR" evidence="3">
    <location>
        <begin position="458"/>
        <end position="491"/>
    </location>
</feature>
<dbReference type="InterPro" id="IPR011990">
    <property type="entry name" value="TPR-like_helical_dom_sf"/>
</dbReference>
<dbReference type="SMART" id="SM00028">
    <property type="entry name" value="TPR"/>
    <property type="match status" value="11"/>
</dbReference>
<dbReference type="SUPFAM" id="SSF56112">
    <property type="entry name" value="Protein kinase-like (PK-like)"/>
    <property type="match status" value="1"/>
</dbReference>
<gene>
    <name evidence="8" type="ORF">HCG48_21290</name>
</gene>
<feature type="transmembrane region" description="Helical" evidence="6">
    <location>
        <begin position="327"/>
        <end position="348"/>
    </location>
</feature>
<name>A0A6H1U3U4_9CYAN</name>
<dbReference type="Pfam" id="PF00515">
    <property type="entry name" value="TPR_1"/>
    <property type="match status" value="2"/>
</dbReference>
<feature type="repeat" description="TPR" evidence="3">
    <location>
        <begin position="629"/>
        <end position="662"/>
    </location>
</feature>
<organism evidence="8 9">
    <name type="scientific">Oxynema aestuarii AP17</name>
    <dbReference type="NCBI Taxonomy" id="2064643"/>
    <lineage>
        <taxon>Bacteria</taxon>
        <taxon>Bacillati</taxon>
        <taxon>Cyanobacteriota</taxon>
        <taxon>Cyanophyceae</taxon>
        <taxon>Oscillatoriophycideae</taxon>
        <taxon>Oscillatoriales</taxon>
        <taxon>Oscillatoriaceae</taxon>
        <taxon>Oxynema</taxon>
        <taxon>Oxynema aestuarii</taxon>
    </lineage>
</organism>
<keyword evidence="6" id="KW-0472">Membrane</keyword>
<dbReference type="Gene3D" id="1.10.510.10">
    <property type="entry name" value="Transferase(Phosphotransferase) domain 1"/>
    <property type="match status" value="1"/>
</dbReference>
<dbReference type="SUPFAM" id="SSF48452">
    <property type="entry name" value="TPR-like"/>
    <property type="match status" value="2"/>
</dbReference>
<feature type="repeat" description="TPR" evidence="3">
    <location>
        <begin position="663"/>
        <end position="696"/>
    </location>
</feature>
<sequence>MIGKLLDRRYRIIKVLGTGEFGQTYLAADTHRPGYPQCVVKQLRPPSNNPRTLQIIELIFKKKAESLEKLGKHDQIPQLLAFFEEDKEFFLVEEFIPGRPLSADIGQGNPLEEAVVVSLLQEILEILVFVHGHGIVHRDINPENLIRRQLDNQLVLINFGPIKEISYQLMKTQGQSSLNGSGEVNTYVPLESAQLHAPYGDDLYAVGAIAIQAVSGLSARELPPLSASNGTKGEVAPWRQNLKVSGEFARILEKMVHANPGDRYLSATEVLADLRKLNPRPEGVFAAIAPPTPPVTSPPAQTPEERPRPALKGSSSRWRSPVSSGSLLWSAIGILGAVGVVVVLWLFLAQSARHRVDRLKTTGLELVDRGDPQAALEEFNQAVELEPDNPEAHYNRGNVHYDLGNYQAALEDYDRTLELSPNKTNAFYNRGLTHYELENYPEAIADFTRAIEDNPNDADAYYKRGLVYYELLDYEKAIADYTEAIRLDPQQANLALLNRGLSRSASGDKQGAISDFTEVLRSDRNNPDAFYSRGRDRFFLADYQGAMEDYSEAIRLNPGNPAYYTNRCATYLNLSQYDKAIADCTKAIELDPKDGTAYGNRCIAHVNLGNAAQAVVDCTEAIQIHPDYAKFYSNRGLARSVSGDKAGAIADYTKAIQLVPSDAVAYSNRAAAYADKGNSSAAIADYSQAIRLKPDFDRAYHDRALLRAQLGDKPGAIEDLQKAATLCLDRGQASCYNDAQAQIRQLR</sequence>
<evidence type="ECO:0000313" key="8">
    <source>
        <dbReference type="EMBL" id="QIZ72820.1"/>
    </source>
</evidence>
<keyword evidence="9" id="KW-1185">Reference proteome</keyword>
<evidence type="ECO:0000256" key="4">
    <source>
        <dbReference type="PROSITE-ProRule" id="PRU10141"/>
    </source>
</evidence>
<feature type="repeat" description="TPR" evidence="3">
    <location>
        <begin position="424"/>
        <end position="457"/>
    </location>
</feature>
<dbReference type="GO" id="GO:0005524">
    <property type="term" value="F:ATP binding"/>
    <property type="evidence" value="ECO:0007669"/>
    <property type="project" value="UniProtKB-UniRule"/>
</dbReference>
<evidence type="ECO:0000256" key="1">
    <source>
        <dbReference type="ARBA" id="ARBA00022737"/>
    </source>
</evidence>
<feature type="domain" description="Protein kinase" evidence="7">
    <location>
        <begin position="10"/>
        <end position="277"/>
    </location>
</feature>
<dbReference type="EMBL" id="CP051167">
    <property type="protein sequence ID" value="QIZ72820.1"/>
    <property type="molecule type" value="Genomic_DNA"/>
</dbReference>
<dbReference type="Gene3D" id="3.30.200.20">
    <property type="entry name" value="Phosphorylase Kinase, domain 1"/>
    <property type="match status" value="1"/>
</dbReference>
<feature type="repeat" description="TPR" evidence="3">
    <location>
        <begin position="356"/>
        <end position="389"/>
    </location>
</feature>
<feature type="binding site" evidence="4">
    <location>
        <position position="41"/>
    </location>
    <ligand>
        <name>ATP</name>
        <dbReference type="ChEBI" id="CHEBI:30616"/>
    </ligand>
</feature>
<dbReference type="GO" id="GO:0004672">
    <property type="term" value="F:protein kinase activity"/>
    <property type="evidence" value="ECO:0007669"/>
    <property type="project" value="InterPro"/>
</dbReference>
<dbReference type="InterPro" id="IPR050498">
    <property type="entry name" value="Ycf3"/>
</dbReference>
<dbReference type="Pfam" id="PF13432">
    <property type="entry name" value="TPR_16"/>
    <property type="match status" value="3"/>
</dbReference>
<dbReference type="PROSITE" id="PS00107">
    <property type="entry name" value="PROTEIN_KINASE_ATP"/>
    <property type="match status" value="1"/>
</dbReference>
<evidence type="ECO:0000259" key="7">
    <source>
        <dbReference type="PROSITE" id="PS50011"/>
    </source>
</evidence>
<dbReference type="InterPro" id="IPR019734">
    <property type="entry name" value="TPR_rpt"/>
</dbReference>
<dbReference type="PROSITE" id="PS50005">
    <property type="entry name" value="TPR"/>
    <property type="match status" value="8"/>
</dbReference>
<feature type="repeat" description="TPR" evidence="3">
    <location>
        <begin position="561"/>
        <end position="594"/>
    </location>
</feature>
<dbReference type="PANTHER" id="PTHR44858:SF1">
    <property type="entry name" value="UDP-N-ACETYLGLUCOSAMINE--PEPTIDE N-ACETYLGLUCOSAMINYLTRANSFERASE SPINDLY-RELATED"/>
    <property type="match status" value="1"/>
</dbReference>
<evidence type="ECO:0000256" key="3">
    <source>
        <dbReference type="PROSITE-ProRule" id="PRU00339"/>
    </source>
</evidence>
<keyword evidence="1" id="KW-0677">Repeat</keyword>
<dbReference type="PROSITE" id="PS50293">
    <property type="entry name" value="TPR_REGION"/>
    <property type="match status" value="3"/>
</dbReference>
<keyword evidence="6" id="KW-1133">Transmembrane helix</keyword>
<dbReference type="AlphaFoldDB" id="A0A6H1U3U4"/>
<dbReference type="InterPro" id="IPR011009">
    <property type="entry name" value="Kinase-like_dom_sf"/>
</dbReference>
<dbReference type="Pfam" id="PF00069">
    <property type="entry name" value="Pkinase"/>
    <property type="match status" value="1"/>
</dbReference>
<protein>
    <submittedName>
        <fullName evidence="8">Tetratricopeptide repeat protein</fullName>
    </submittedName>
</protein>
<reference evidence="8 9" key="1">
    <citation type="submission" date="2020-04" db="EMBL/GenBank/DDBJ databases">
        <authorList>
            <person name="Basu S."/>
            <person name="Maruthanayagam V."/>
            <person name="Chakraborty S."/>
            <person name="Pramanik A."/>
            <person name="Mukherjee J."/>
            <person name="Brink B."/>
        </authorList>
    </citation>
    <scope>NUCLEOTIDE SEQUENCE [LARGE SCALE GENOMIC DNA]</scope>
    <source>
        <strain evidence="8 9">AP17</strain>
    </source>
</reference>
<dbReference type="PANTHER" id="PTHR44858">
    <property type="entry name" value="TETRATRICOPEPTIDE REPEAT PROTEIN 6"/>
    <property type="match status" value="1"/>
</dbReference>
<dbReference type="Gene3D" id="1.25.40.10">
    <property type="entry name" value="Tetratricopeptide repeat domain"/>
    <property type="match status" value="5"/>
</dbReference>
<keyword evidence="4" id="KW-0067">ATP-binding</keyword>
<dbReference type="KEGG" id="oxy:HCG48_21290"/>
<evidence type="ECO:0000256" key="6">
    <source>
        <dbReference type="SAM" id="Phobius"/>
    </source>
</evidence>
<dbReference type="PROSITE" id="PS50011">
    <property type="entry name" value="PROTEIN_KINASE_DOM"/>
    <property type="match status" value="1"/>
</dbReference>